<dbReference type="GO" id="GO:0000978">
    <property type="term" value="F:RNA polymerase II cis-regulatory region sequence-specific DNA binding"/>
    <property type="evidence" value="ECO:0007669"/>
    <property type="project" value="TreeGrafter"/>
</dbReference>
<keyword evidence="3" id="KW-0238">DNA-binding</keyword>
<dbReference type="Proteomes" id="UP000186594">
    <property type="component" value="Unassembled WGS sequence"/>
</dbReference>
<dbReference type="AlphaFoldDB" id="A0A1U7LG91"/>
<gene>
    <name evidence="7" type="ORF">NEOLI_001068</name>
</gene>
<dbReference type="STRING" id="1198029.A0A1U7LG91"/>
<evidence type="ECO:0000313" key="8">
    <source>
        <dbReference type="Proteomes" id="UP000186594"/>
    </source>
</evidence>
<dbReference type="PRINTS" id="PR00615">
    <property type="entry name" value="CCAATSUBUNTA"/>
</dbReference>
<evidence type="ECO:0000256" key="3">
    <source>
        <dbReference type="ARBA" id="ARBA00023125"/>
    </source>
</evidence>
<evidence type="ECO:0000256" key="4">
    <source>
        <dbReference type="ARBA" id="ARBA00023163"/>
    </source>
</evidence>
<dbReference type="CDD" id="cd22907">
    <property type="entry name" value="HFD_NFYB"/>
    <property type="match status" value="1"/>
</dbReference>
<proteinExistence type="inferred from homology"/>
<dbReference type="InterPro" id="IPR009072">
    <property type="entry name" value="Histone-fold"/>
</dbReference>
<evidence type="ECO:0000256" key="2">
    <source>
        <dbReference type="ARBA" id="ARBA00023015"/>
    </source>
</evidence>
<evidence type="ECO:0000256" key="1">
    <source>
        <dbReference type="ARBA" id="ARBA00009053"/>
    </source>
</evidence>
<keyword evidence="8" id="KW-1185">Reference proteome</keyword>
<dbReference type="GO" id="GO:0001228">
    <property type="term" value="F:DNA-binding transcription activator activity, RNA polymerase II-specific"/>
    <property type="evidence" value="ECO:0007669"/>
    <property type="project" value="InterPro"/>
</dbReference>
<organism evidence="7 8">
    <name type="scientific">Neolecta irregularis (strain DAH-3)</name>
    <dbReference type="NCBI Taxonomy" id="1198029"/>
    <lineage>
        <taxon>Eukaryota</taxon>
        <taxon>Fungi</taxon>
        <taxon>Dikarya</taxon>
        <taxon>Ascomycota</taxon>
        <taxon>Taphrinomycotina</taxon>
        <taxon>Neolectales</taxon>
        <taxon>Neolectaceae</taxon>
        <taxon>Neolecta</taxon>
    </lineage>
</organism>
<dbReference type="Gene3D" id="1.10.20.10">
    <property type="entry name" value="Histone, subunit A"/>
    <property type="match status" value="1"/>
</dbReference>
<protein>
    <submittedName>
        <fullName evidence="7">Nuclear transcription factor Y subunit beta</fullName>
    </submittedName>
</protein>
<keyword evidence="4" id="KW-0804">Transcription</keyword>
<dbReference type="GO" id="GO:0016602">
    <property type="term" value="C:CCAAT-binding factor complex"/>
    <property type="evidence" value="ECO:0007669"/>
    <property type="project" value="InterPro"/>
</dbReference>
<name>A0A1U7LG91_NEOID</name>
<comment type="similarity">
    <text evidence="1">Belongs to the NFYB/HAP3 subunit family.</text>
</comment>
<evidence type="ECO:0000259" key="6">
    <source>
        <dbReference type="Pfam" id="PF00808"/>
    </source>
</evidence>
<feature type="domain" description="Transcription factor CBF/NF-Y/archaeal histone" evidence="6">
    <location>
        <begin position="38"/>
        <end position="98"/>
    </location>
</feature>
<dbReference type="InterPro" id="IPR027113">
    <property type="entry name" value="Transc_fact_NFYB/HAP3"/>
</dbReference>
<reference evidence="7 8" key="1">
    <citation type="submission" date="2016-04" db="EMBL/GenBank/DDBJ databases">
        <title>Evolutionary innovation and constraint leading to complex multicellularity in the Ascomycota.</title>
        <authorList>
            <person name="Cisse O."/>
            <person name="Nguyen A."/>
            <person name="Hewitt D.A."/>
            <person name="Jedd G."/>
            <person name="Stajich J.E."/>
        </authorList>
    </citation>
    <scope>NUCLEOTIDE SEQUENCE [LARGE SCALE GENOMIC DNA]</scope>
    <source>
        <strain evidence="7 8">DAH-3</strain>
    </source>
</reference>
<dbReference type="InterPro" id="IPR003958">
    <property type="entry name" value="CBFA_NFYB_domain"/>
</dbReference>
<dbReference type="OMA" id="HLHKYRE"/>
<dbReference type="PANTHER" id="PTHR11064">
    <property type="entry name" value="CCAAT-BINDING TRANSCRIPTION FACTOR-RELATED"/>
    <property type="match status" value="1"/>
</dbReference>
<evidence type="ECO:0000256" key="5">
    <source>
        <dbReference type="SAM" id="MobiDB-lite"/>
    </source>
</evidence>
<accession>A0A1U7LG91</accession>
<feature type="region of interest" description="Disordered" evidence="5">
    <location>
        <begin position="1"/>
        <end position="30"/>
    </location>
</feature>
<dbReference type="OrthoDB" id="386949at2759"/>
<dbReference type="SUPFAM" id="SSF47113">
    <property type="entry name" value="Histone-fold"/>
    <property type="match status" value="1"/>
</dbReference>
<evidence type="ECO:0000313" key="7">
    <source>
        <dbReference type="EMBL" id="OLL21676.1"/>
    </source>
</evidence>
<dbReference type="PANTHER" id="PTHR11064:SF9">
    <property type="entry name" value="NUCLEAR TRANSCRIPTION FACTOR Y SUBUNIT BETA"/>
    <property type="match status" value="1"/>
</dbReference>
<sequence>MSSSPVQKHAIPPADTHHEPQEYLEPSTSRFDPTYQVLPIANIARIMKSTLPDNAKIAKDAKECIQESVSEFISFVTSEASEKCHNEKRKTINGDDIVFSLNTLGFEKYGDALKPYLEKFREANKNERTASGSRSDQ</sequence>
<dbReference type="Pfam" id="PF00808">
    <property type="entry name" value="CBFD_NFYB_HMF"/>
    <property type="match status" value="1"/>
</dbReference>
<dbReference type="GO" id="GO:0046982">
    <property type="term" value="F:protein heterodimerization activity"/>
    <property type="evidence" value="ECO:0007669"/>
    <property type="project" value="InterPro"/>
</dbReference>
<comment type="caution">
    <text evidence="7">The sequence shown here is derived from an EMBL/GenBank/DDBJ whole genome shotgun (WGS) entry which is preliminary data.</text>
</comment>
<keyword evidence="2" id="KW-0805">Transcription regulation</keyword>
<dbReference type="EMBL" id="LXFE01004399">
    <property type="protein sequence ID" value="OLL21676.1"/>
    <property type="molecule type" value="Genomic_DNA"/>
</dbReference>